<evidence type="ECO:0000256" key="1">
    <source>
        <dbReference type="ARBA" id="ARBA00023015"/>
    </source>
</evidence>
<keyword evidence="1" id="KW-0805">Transcription regulation</keyword>
<feature type="DNA-binding region" description="H-T-H motif" evidence="4">
    <location>
        <begin position="32"/>
        <end position="51"/>
    </location>
</feature>
<dbReference type="PANTHER" id="PTHR47506:SF7">
    <property type="entry name" value="TRANSCRIPTIONAL REGULATORY PROTEIN"/>
    <property type="match status" value="1"/>
</dbReference>
<evidence type="ECO:0000256" key="4">
    <source>
        <dbReference type="PROSITE-ProRule" id="PRU00335"/>
    </source>
</evidence>
<evidence type="ECO:0000313" key="7">
    <source>
        <dbReference type="Proteomes" id="UP000249524"/>
    </source>
</evidence>
<dbReference type="PRINTS" id="PR00455">
    <property type="entry name" value="HTHTETR"/>
</dbReference>
<dbReference type="AlphaFoldDB" id="A0A328B806"/>
<keyword evidence="2 4" id="KW-0238">DNA-binding</keyword>
<evidence type="ECO:0000256" key="2">
    <source>
        <dbReference type="ARBA" id="ARBA00023125"/>
    </source>
</evidence>
<feature type="domain" description="HTH tetR-type" evidence="5">
    <location>
        <begin position="9"/>
        <end position="69"/>
    </location>
</feature>
<dbReference type="EMBL" id="QFYS01000009">
    <property type="protein sequence ID" value="RAK63057.1"/>
    <property type="molecule type" value="Genomic_DNA"/>
</dbReference>
<dbReference type="Gene3D" id="1.10.10.60">
    <property type="entry name" value="Homeodomain-like"/>
    <property type="match status" value="1"/>
</dbReference>
<evidence type="ECO:0000259" key="5">
    <source>
        <dbReference type="PROSITE" id="PS50977"/>
    </source>
</evidence>
<protein>
    <submittedName>
        <fullName evidence="6">TetR/AcrR family transcriptional regulator</fullName>
    </submittedName>
</protein>
<dbReference type="PANTHER" id="PTHR47506">
    <property type="entry name" value="TRANSCRIPTIONAL REGULATORY PROTEIN"/>
    <property type="match status" value="1"/>
</dbReference>
<dbReference type="SUPFAM" id="SSF48498">
    <property type="entry name" value="Tetracyclin repressor-like, C-terminal domain"/>
    <property type="match status" value="1"/>
</dbReference>
<comment type="caution">
    <text evidence="6">The sequence shown here is derived from an EMBL/GenBank/DDBJ whole genome shotgun (WGS) entry which is preliminary data.</text>
</comment>
<dbReference type="GO" id="GO:0003677">
    <property type="term" value="F:DNA binding"/>
    <property type="evidence" value="ECO:0007669"/>
    <property type="project" value="UniProtKB-UniRule"/>
</dbReference>
<dbReference type="InterPro" id="IPR009057">
    <property type="entry name" value="Homeodomain-like_sf"/>
</dbReference>
<dbReference type="Pfam" id="PF00440">
    <property type="entry name" value="TetR_N"/>
    <property type="match status" value="1"/>
</dbReference>
<dbReference type="SUPFAM" id="SSF46689">
    <property type="entry name" value="Homeodomain-like"/>
    <property type="match status" value="1"/>
</dbReference>
<keyword evidence="3" id="KW-0804">Transcription</keyword>
<accession>A0A328B806</accession>
<reference evidence="6 7" key="1">
    <citation type="submission" date="2018-05" db="EMBL/GenBank/DDBJ databases">
        <authorList>
            <person name="Lanie J.A."/>
            <person name="Ng W.-L."/>
            <person name="Kazmierczak K.M."/>
            <person name="Andrzejewski T.M."/>
            <person name="Davidsen T.M."/>
            <person name="Wayne K.J."/>
            <person name="Tettelin H."/>
            <person name="Glass J.I."/>
            <person name="Rusch D."/>
            <person name="Podicherti R."/>
            <person name="Tsui H.-C.T."/>
            <person name="Winkler M.E."/>
        </authorList>
    </citation>
    <scope>NUCLEOTIDE SEQUENCE [LARGE SCALE GENOMIC DNA]</scope>
    <source>
        <strain evidence="6 7">BUT-10</strain>
    </source>
</reference>
<dbReference type="Proteomes" id="UP000249524">
    <property type="component" value="Unassembled WGS sequence"/>
</dbReference>
<organism evidence="6 7">
    <name type="scientific">Phenylobacterium kunshanense</name>
    <dbReference type="NCBI Taxonomy" id="1445034"/>
    <lineage>
        <taxon>Bacteria</taxon>
        <taxon>Pseudomonadati</taxon>
        <taxon>Pseudomonadota</taxon>
        <taxon>Alphaproteobacteria</taxon>
        <taxon>Caulobacterales</taxon>
        <taxon>Caulobacteraceae</taxon>
        <taxon>Phenylobacterium</taxon>
    </lineage>
</organism>
<sequence length="194" mass="20470">MRYSDTRKEETRKAILRAAASAVRAKGPDGVGVAEIMAEAGLTHGGFYAHFRSKEALVAAAVEEAFAQSARRFARMTQGMSAPESLAAFVDAYVSPEHRAHPSRGCPLATLSSDLPRQGEAVRAAYERGVKGLIARLAGWLPGEAGDLHGLAASVAAEMAGAVALSRAIADDDEAIRLLADARARIKSRIGIFQ</sequence>
<evidence type="ECO:0000313" key="6">
    <source>
        <dbReference type="EMBL" id="RAK63057.1"/>
    </source>
</evidence>
<proteinExistence type="predicted"/>
<dbReference type="OrthoDB" id="9798857at2"/>
<name>A0A328B806_9CAUL</name>
<dbReference type="Gene3D" id="1.10.357.10">
    <property type="entry name" value="Tetracycline Repressor, domain 2"/>
    <property type="match status" value="1"/>
</dbReference>
<evidence type="ECO:0000256" key="3">
    <source>
        <dbReference type="ARBA" id="ARBA00023163"/>
    </source>
</evidence>
<gene>
    <name evidence="6" type="ORF">DJ019_17440</name>
</gene>
<dbReference type="InterPro" id="IPR036271">
    <property type="entry name" value="Tet_transcr_reg_TetR-rel_C_sf"/>
</dbReference>
<dbReference type="RefSeq" id="WP_111277418.1">
    <property type="nucleotide sequence ID" value="NZ_QFYS01000009.1"/>
</dbReference>
<dbReference type="PROSITE" id="PS50977">
    <property type="entry name" value="HTH_TETR_2"/>
    <property type="match status" value="1"/>
</dbReference>
<keyword evidence="7" id="KW-1185">Reference proteome</keyword>
<dbReference type="InterPro" id="IPR001647">
    <property type="entry name" value="HTH_TetR"/>
</dbReference>